<dbReference type="PRINTS" id="PR00050">
    <property type="entry name" value="COLDSHOCK"/>
</dbReference>
<dbReference type="Proteomes" id="UP001165427">
    <property type="component" value="Unassembled WGS sequence"/>
</dbReference>
<evidence type="ECO:0000313" key="4">
    <source>
        <dbReference type="EMBL" id="MCJ8500591.1"/>
    </source>
</evidence>
<dbReference type="InterPro" id="IPR012156">
    <property type="entry name" value="Cold_shock_CspA"/>
</dbReference>
<dbReference type="PANTHER" id="PTHR11544">
    <property type="entry name" value="COLD SHOCK DOMAIN CONTAINING PROTEINS"/>
    <property type="match status" value="1"/>
</dbReference>
<sequence>MPKGVVRSFNEENGYGFIDSEDGGTLFVHYKEILMDGFRTLKKGEQVTFEMVAGSRGPEAVQVRKV</sequence>
<evidence type="ECO:0000259" key="3">
    <source>
        <dbReference type="PROSITE" id="PS51857"/>
    </source>
</evidence>
<proteinExistence type="predicted"/>
<protein>
    <submittedName>
        <fullName evidence="4">Cold shock domain-containing protein</fullName>
    </submittedName>
</protein>
<dbReference type="InterPro" id="IPR002059">
    <property type="entry name" value="CSP_DNA-bd"/>
</dbReference>
<evidence type="ECO:0000313" key="5">
    <source>
        <dbReference type="Proteomes" id="UP001165427"/>
    </source>
</evidence>
<dbReference type="GO" id="GO:0003676">
    <property type="term" value="F:nucleic acid binding"/>
    <property type="evidence" value="ECO:0007669"/>
    <property type="project" value="InterPro"/>
</dbReference>
<dbReference type="InterPro" id="IPR050181">
    <property type="entry name" value="Cold_shock_domain"/>
</dbReference>
<dbReference type="SMART" id="SM00357">
    <property type="entry name" value="CSP"/>
    <property type="match status" value="1"/>
</dbReference>
<keyword evidence="5" id="KW-1185">Reference proteome</keyword>
<feature type="domain" description="CSD" evidence="3">
    <location>
        <begin position="1"/>
        <end position="65"/>
    </location>
</feature>
<dbReference type="PROSITE" id="PS51857">
    <property type="entry name" value="CSD_2"/>
    <property type="match status" value="1"/>
</dbReference>
<keyword evidence="2" id="KW-0963">Cytoplasm</keyword>
<accession>A0AA41R4E2</accession>
<dbReference type="InterPro" id="IPR012340">
    <property type="entry name" value="NA-bd_OB-fold"/>
</dbReference>
<dbReference type="AlphaFoldDB" id="A0AA41R4E2"/>
<dbReference type="Pfam" id="PF00313">
    <property type="entry name" value="CSD"/>
    <property type="match status" value="1"/>
</dbReference>
<dbReference type="GO" id="GO:0005829">
    <property type="term" value="C:cytosol"/>
    <property type="evidence" value="ECO:0007669"/>
    <property type="project" value="UniProtKB-ARBA"/>
</dbReference>
<gene>
    <name evidence="4" type="ORF">MRX98_08405</name>
</gene>
<comment type="subcellular location">
    <subcellularLocation>
        <location evidence="1">Cytoplasm</location>
    </subcellularLocation>
</comment>
<dbReference type="EMBL" id="JALJRB010000007">
    <property type="protein sequence ID" value="MCJ8500591.1"/>
    <property type="molecule type" value="Genomic_DNA"/>
</dbReference>
<name>A0AA41R4E2_9BACT</name>
<dbReference type="PIRSF" id="PIRSF002599">
    <property type="entry name" value="Cold_shock_A"/>
    <property type="match status" value="1"/>
</dbReference>
<dbReference type="InterPro" id="IPR011129">
    <property type="entry name" value="CSD"/>
</dbReference>
<comment type="caution">
    <text evidence="4">The sequence shown here is derived from an EMBL/GenBank/DDBJ whole genome shotgun (WGS) entry which is preliminary data.</text>
</comment>
<dbReference type="Gene3D" id="2.40.50.140">
    <property type="entry name" value="Nucleic acid-binding proteins"/>
    <property type="match status" value="1"/>
</dbReference>
<organism evidence="4 5">
    <name type="scientific">Desulfatitalea alkaliphila</name>
    <dbReference type="NCBI Taxonomy" id="2929485"/>
    <lineage>
        <taxon>Bacteria</taxon>
        <taxon>Pseudomonadati</taxon>
        <taxon>Thermodesulfobacteriota</taxon>
        <taxon>Desulfobacteria</taxon>
        <taxon>Desulfobacterales</taxon>
        <taxon>Desulfosarcinaceae</taxon>
        <taxon>Desulfatitalea</taxon>
    </lineage>
</organism>
<dbReference type="RefSeq" id="WP_246905422.1">
    <property type="nucleotide sequence ID" value="NZ_JALJRB010000007.1"/>
</dbReference>
<reference evidence="4" key="1">
    <citation type="submission" date="2022-04" db="EMBL/GenBank/DDBJ databases">
        <title>Desulfatitalea alkaliphila sp. nov., a novel anaerobic sulfate-reducing bacterium isolated from terrestrial mud volcano, Taman Peninsula, Russia.</title>
        <authorList>
            <person name="Khomyakova M.A."/>
            <person name="Merkel A.Y."/>
            <person name="Slobodkin A.I."/>
        </authorList>
    </citation>
    <scope>NUCLEOTIDE SEQUENCE</scope>
    <source>
        <strain evidence="4">M08but</strain>
    </source>
</reference>
<evidence type="ECO:0000256" key="1">
    <source>
        <dbReference type="ARBA" id="ARBA00004496"/>
    </source>
</evidence>
<evidence type="ECO:0000256" key="2">
    <source>
        <dbReference type="ARBA" id="ARBA00022490"/>
    </source>
</evidence>
<dbReference type="SUPFAM" id="SSF50249">
    <property type="entry name" value="Nucleic acid-binding proteins"/>
    <property type="match status" value="1"/>
</dbReference>